<dbReference type="InterPro" id="IPR018247">
    <property type="entry name" value="EF_Hand_1_Ca_BS"/>
</dbReference>
<protein>
    <submittedName>
        <fullName evidence="3">PEP-CTERM sorting domain-containing protein</fullName>
    </submittedName>
</protein>
<keyword evidence="4" id="KW-1185">Reference proteome</keyword>
<evidence type="ECO:0000313" key="3">
    <source>
        <dbReference type="EMBL" id="MQA21532.1"/>
    </source>
</evidence>
<organism evidence="3 4">
    <name type="scientific">Rugamonas rivuli</name>
    <dbReference type="NCBI Taxonomy" id="2743358"/>
    <lineage>
        <taxon>Bacteria</taxon>
        <taxon>Pseudomonadati</taxon>
        <taxon>Pseudomonadota</taxon>
        <taxon>Betaproteobacteria</taxon>
        <taxon>Burkholderiales</taxon>
        <taxon>Oxalobacteraceae</taxon>
        <taxon>Telluria group</taxon>
        <taxon>Rugamonas</taxon>
    </lineage>
</organism>
<dbReference type="AlphaFoldDB" id="A0A843SEH0"/>
<dbReference type="EMBL" id="WHUF01000004">
    <property type="protein sequence ID" value="MQA21532.1"/>
    <property type="molecule type" value="Genomic_DNA"/>
</dbReference>
<dbReference type="Pfam" id="PF07589">
    <property type="entry name" value="PEP-CTERM"/>
    <property type="match status" value="1"/>
</dbReference>
<sequence length="189" mass="20486">MLKKIIISGLLAASATLAHADTPAPTRWAFLWTGFYADYDQSFHPEYYENGTFGGVDANHDGVIGLNELSELKIDGIDYVTSNCQGTCSVISFSYVLGGELSFLARNRLTWNAGDVTVINAVEYETGVAIRYTTSYGGHHDDASYFFTPKTVETITQLTPVPEPESYAMLGAGLLLLAGVARSKKKAGR</sequence>
<dbReference type="Proteomes" id="UP000444318">
    <property type="component" value="Unassembled WGS sequence"/>
</dbReference>
<keyword evidence="1" id="KW-0732">Signal</keyword>
<feature type="domain" description="Ice-binding protein C-terminal" evidence="2">
    <location>
        <begin position="160"/>
        <end position="183"/>
    </location>
</feature>
<proteinExistence type="predicted"/>
<feature type="signal peptide" evidence="1">
    <location>
        <begin position="1"/>
        <end position="20"/>
    </location>
</feature>
<reference evidence="3 4" key="1">
    <citation type="submission" date="2019-10" db="EMBL/GenBank/DDBJ databases">
        <title>Two novel species isolated from a subtropical stream in China.</title>
        <authorList>
            <person name="Lu H."/>
        </authorList>
    </citation>
    <scope>NUCLEOTIDE SEQUENCE [LARGE SCALE GENOMIC DNA]</scope>
    <source>
        <strain evidence="3 4">FT103W</strain>
    </source>
</reference>
<name>A0A843SEH0_9BURK</name>
<dbReference type="NCBIfam" id="TIGR02595">
    <property type="entry name" value="PEP_CTERM"/>
    <property type="match status" value="1"/>
</dbReference>
<evidence type="ECO:0000259" key="2">
    <source>
        <dbReference type="Pfam" id="PF07589"/>
    </source>
</evidence>
<evidence type="ECO:0000313" key="4">
    <source>
        <dbReference type="Proteomes" id="UP000444318"/>
    </source>
</evidence>
<dbReference type="PROSITE" id="PS00018">
    <property type="entry name" value="EF_HAND_1"/>
    <property type="match status" value="1"/>
</dbReference>
<comment type="caution">
    <text evidence="3">The sequence shown here is derived from an EMBL/GenBank/DDBJ whole genome shotgun (WGS) entry which is preliminary data.</text>
</comment>
<accession>A0A843SEH0</accession>
<evidence type="ECO:0000256" key="1">
    <source>
        <dbReference type="SAM" id="SignalP"/>
    </source>
</evidence>
<feature type="chain" id="PRO_5032433336" evidence="1">
    <location>
        <begin position="21"/>
        <end position="189"/>
    </location>
</feature>
<gene>
    <name evidence="3" type="ORF">GEV01_18585</name>
</gene>
<dbReference type="RefSeq" id="WP_152807028.1">
    <property type="nucleotide sequence ID" value="NZ_WHUF01000004.1"/>
</dbReference>
<dbReference type="InterPro" id="IPR013424">
    <property type="entry name" value="Ice-binding_C"/>
</dbReference>